<protein>
    <submittedName>
        <fullName evidence="1">Uncharacterized protein</fullName>
    </submittedName>
</protein>
<dbReference type="Proteomes" id="UP000276133">
    <property type="component" value="Unassembled WGS sequence"/>
</dbReference>
<evidence type="ECO:0000313" key="1">
    <source>
        <dbReference type="EMBL" id="RNA22798.1"/>
    </source>
</evidence>
<reference evidence="1 2" key="1">
    <citation type="journal article" date="2018" name="Sci. Rep.">
        <title>Genomic signatures of local adaptation to the degree of environmental predictability in rotifers.</title>
        <authorList>
            <person name="Franch-Gras L."/>
            <person name="Hahn C."/>
            <person name="Garcia-Roger E.M."/>
            <person name="Carmona M.J."/>
            <person name="Serra M."/>
            <person name="Gomez A."/>
        </authorList>
    </citation>
    <scope>NUCLEOTIDE SEQUENCE [LARGE SCALE GENOMIC DNA]</scope>
    <source>
        <strain evidence="1">HYR1</strain>
    </source>
</reference>
<dbReference type="EMBL" id="REGN01003399">
    <property type="protein sequence ID" value="RNA22798.1"/>
    <property type="molecule type" value="Genomic_DNA"/>
</dbReference>
<dbReference type="AlphaFoldDB" id="A0A3M7RHP5"/>
<organism evidence="1 2">
    <name type="scientific">Brachionus plicatilis</name>
    <name type="common">Marine rotifer</name>
    <name type="synonym">Brachionus muelleri</name>
    <dbReference type="NCBI Taxonomy" id="10195"/>
    <lineage>
        <taxon>Eukaryota</taxon>
        <taxon>Metazoa</taxon>
        <taxon>Spiralia</taxon>
        <taxon>Gnathifera</taxon>
        <taxon>Rotifera</taxon>
        <taxon>Eurotatoria</taxon>
        <taxon>Monogononta</taxon>
        <taxon>Pseudotrocha</taxon>
        <taxon>Ploima</taxon>
        <taxon>Brachionidae</taxon>
        <taxon>Brachionus</taxon>
    </lineage>
</organism>
<accession>A0A3M7RHP5</accession>
<keyword evidence="2" id="KW-1185">Reference proteome</keyword>
<evidence type="ECO:0000313" key="2">
    <source>
        <dbReference type="Proteomes" id="UP000276133"/>
    </source>
</evidence>
<comment type="caution">
    <text evidence="1">The sequence shown here is derived from an EMBL/GenBank/DDBJ whole genome shotgun (WGS) entry which is preliminary data.</text>
</comment>
<sequence>MFFMQFDFVTIGFKRRQKEDLPVSSNFSISSAQFIDDDGGASVAKGVTWLNSCRVITFWFFFLPCSFKLCIFSNLHLANGPVV</sequence>
<name>A0A3M7RHP5_BRAPC</name>
<proteinExistence type="predicted"/>
<gene>
    <name evidence="1" type="ORF">BpHYR1_031419</name>
</gene>